<gene>
    <name evidence="2" type="ORF">DM484_01255</name>
</gene>
<protein>
    <submittedName>
        <fullName evidence="2">Uncharacterized protein</fullName>
    </submittedName>
</protein>
<reference evidence="2 3" key="1">
    <citation type="journal article" date="2018" name="Aquat. Microb. Ecol.">
        <title>Gammaproteobacterial methanotrophs dominate.</title>
        <authorList>
            <person name="Rissanen A.J."/>
            <person name="Saarenheimo J."/>
            <person name="Tiirola M."/>
            <person name="Peura S."/>
            <person name="Aalto S.L."/>
            <person name="Karvinen A."/>
            <person name="Nykanen H."/>
        </authorList>
    </citation>
    <scope>NUCLEOTIDE SEQUENCE [LARGE SCALE GENOMIC DNA]</scope>
    <source>
        <strain evidence="2">AMbin10</strain>
    </source>
</reference>
<accession>A0A2W4RPY1</accession>
<sequence>MRIGALLSGCFLVQLPLERSSDQAQALPQLLEQFLRQWWNPMFKWLGCLAVLAFLGFCGWLWWQLVKSLRGME</sequence>
<keyword evidence="1" id="KW-0812">Transmembrane</keyword>
<keyword evidence="1" id="KW-0472">Membrane</keyword>
<proteinExistence type="predicted"/>
<dbReference type="Proteomes" id="UP000249396">
    <property type="component" value="Unassembled WGS sequence"/>
</dbReference>
<evidence type="ECO:0000256" key="1">
    <source>
        <dbReference type="SAM" id="Phobius"/>
    </source>
</evidence>
<organism evidence="2 3">
    <name type="scientific">Candidatus Methylumidiphilus alinenensis</name>
    <dbReference type="NCBI Taxonomy" id="2202197"/>
    <lineage>
        <taxon>Bacteria</taxon>
        <taxon>Pseudomonadati</taxon>
        <taxon>Pseudomonadota</taxon>
        <taxon>Gammaproteobacteria</taxon>
        <taxon>Methylococcales</taxon>
        <taxon>Candidatus Methylumidiphilus</taxon>
    </lineage>
</organism>
<evidence type="ECO:0000313" key="2">
    <source>
        <dbReference type="EMBL" id="PZN85832.1"/>
    </source>
</evidence>
<name>A0A2W4RPY1_9GAMM</name>
<keyword evidence="1" id="KW-1133">Transmembrane helix</keyword>
<dbReference type="AlphaFoldDB" id="A0A2W4RPY1"/>
<feature type="transmembrane region" description="Helical" evidence="1">
    <location>
        <begin position="42"/>
        <end position="63"/>
    </location>
</feature>
<comment type="caution">
    <text evidence="2">The sequence shown here is derived from an EMBL/GenBank/DDBJ whole genome shotgun (WGS) entry which is preliminary data.</text>
</comment>
<dbReference type="EMBL" id="QJPH01000106">
    <property type="protein sequence ID" value="PZN85832.1"/>
    <property type="molecule type" value="Genomic_DNA"/>
</dbReference>
<evidence type="ECO:0000313" key="3">
    <source>
        <dbReference type="Proteomes" id="UP000249396"/>
    </source>
</evidence>